<keyword evidence="2" id="KW-1185">Reference proteome</keyword>
<proteinExistence type="predicted"/>
<dbReference type="AlphaFoldDB" id="A0A150X603"/>
<dbReference type="EMBL" id="LRPC01000028">
    <property type="protein sequence ID" value="KYG74140.1"/>
    <property type="molecule type" value="Genomic_DNA"/>
</dbReference>
<sequence>MRLLSGFLFFLLLVGCSNQNHLEKLNGTWELVAQEIGGMKLPVTASLNQTHVINGEEYSMTAESVDKGTISANETQLDIFGTDGPNAGKTFKTIYKLENDKLTICYNLSGDSYPEEFSTDGKAMFFMATFEKAN</sequence>
<accession>A0A150X603</accession>
<comment type="caution">
    <text evidence="1">The sequence shown here is derived from an EMBL/GenBank/DDBJ whole genome shotgun (WGS) entry which is preliminary data.</text>
</comment>
<evidence type="ECO:0000313" key="1">
    <source>
        <dbReference type="EMBL" id="KYG74140.1"/>
    </source>
</evidence>
<dbReference type="InterPro" id="IPR017504">
    <property type="entry name" value="CHP03067_Planctomycetes"/>
</dbReference>
<evidence type="ECO:0000313" key="2">
    <source>
        <dbReference type="Proteomes" id="UP000075606"/>
    </source>
</evidence>
<reference evidence="1 2" key="1">
    <citation type="submission" date="2016-01" db="EMBL/GenBank/DDBJ databases">
        <title>Genome sequencing of Roseivirga spongicola UST030701-084.</title>
        <authorList>
            <person name="Selvaratnam C."/>
            <person name="Thevarajoo S."/>
            <person name="Goh K.M."/>
            <person name="Ee R."/>
            <person name="Chan K.-G."/>
            <person name="Chong C.S."/>
        </authorList>
    </citation>
    <scope>NUCLEOTIDE SEQUENCE [LARGE SCALE GENOMIC DNA]</scope>
    <source>
        <strain evidence="1 2">UST030701-084</strain>
    </source>
</reference>
<name>A0A150X603_9BACT</name>
<gene>
    <name evidence="1" type="ORF">AWW68_15940</name>
</gene>
<protein>
    <recommendedName>
        <fullName evidence="3">Lipocalin-like domain-containing protein</fullName>
    </recommendedName>
</protein>
<evidence type="ECO:0008006" key="3">
    <source>
        <dbReference type="Google" id="ProtNLM"/>
    </source>
</evidence>
<dbReference type="OrthoDB" id="678070at2"/>
<dbReference type="NCBIfam" id="TIGR03067">
    <property type="entry name" value="Planc_TIGR03067"/>
    <property type="match status" value="1"/>
</dbReference>
<dbReference type="STRING" id="333140.AWW68_15940"/>
<organism evidence="1 2">
    <name type="scientific">Roseivirga spongicola</name>
    <dbReference type="NCBI Taxonomy" id="333140"/>
    <lineage>
        <taxon>Bacteria</taxon>
        <taxon>Pseudomonadati</taxon>
        <taxon>Bacteroidota</taxon>
        <taxon>Cytophagia</taxon>
        <taxon>Cytophagales</taxon>
        <taxon>Roseivirgaceae</taxon>
        <taxon>Roseivirga</taxon>
    </lineage>
</organism>
<dbReference type="RefSeq" id="WP_068223671.1">
    <property type="nucleotide sequence ID" value="NZ_LRPC01000028.1"/>
</dbReference>
<dbReference type="Proteomes" id="UP000075606">
    <property type="component" value="Unassembled WGS sequence"/>
</dbReference>
<dbReference type="PROSITE" id="PS51257">
    <property type="entry name" value="PROKAR_LIPOPROTEIN"/>
    <property type="match status" value="1"/>
</dbReference>